<evidence type="ECO:0000313" key="1">
    <source>
        <dbReference type="EMBL" id="NYS25070.1"/>
    </source>
</evidence>
<dbReference type="RefSeq" id="WP_179905773.1">
    <property type="nucleotide sequence ID" value="NZ_JACBXS010000014.1"/>
</dbReference>
<dbReference type="GO" id="GO:0016788">
    <property type="term" value="F:hydrolase activity, acting on ester bonds"/>
    <property type="evidence" value="ECO:0007669"/>
    <property type="project" value="UniProtKB-ARBA"/>
</dbReference>
<evidence type="ECO:0000313" key="2">
    <source>
        <dbReference type="Proteomes" id="UP000529417"/>
    </source>
</evidence>
<dbReference type="EMBL" id="JACBXS010000014">
    <property type="protein sequence ID" value="NYS25070.1"/>
    <property type="molecule type" value="Genomic_DNA"/>
</dbReference>
<sequence length="317" mass="34675">MTRPLPTPTATGHAGLIRADRRRVLGVLAALPLALMARPATGQEAMLRPFSTRMVHSGHSLTDPIVPMLDAMVAHADPGAARGRVIHRSTIPGSPMDWRWNTRGDGTSPDAREDIAQYELLIITERAPLSGTIQWHGSEDMALQWFEHAWTRGNDGTGAESILYATWVHTDSGPGFDNIHNDPEGHLTFAERLPLEATRWQAILDHVNANRPADAPPMRLIPGPQIMAAVHDAIAAGQAPGLARIEDLFSDNIHLNDQGSYLIALAHLAVIYGQDPRDLPLLPARSGRPPEETARWMAQLVHDVLQDHPDSGYPPRP</sequence>
<gene>
    <name evidence="1" type="ORF">HUK65_08690</name>
</gene>
<accession>A0A7Z0KYB8</accession>
<dbReference type="Gene3D" id="3.40.50.1110">
    <property type="entry name" value="SGNH hydrolase"/>
    <property type="match status" value="1"/>
</dbReference>
<proteinExistence type="predicted"/>
<dbReference type="Proteomes" id="UP000529417">
    <property type="component" value="Unassembled WGS sequence"/>
</dbReference>
<dbReference type="AlphaFoldDB" id="A0A7Z0KYB8"/>
<protein>
    <submittedName>
        <fullName evidence="1">Uncharacterized protein</fullName>
    </submittedName>
</protein>
<comment type="caution">
    <text evidence="1">The sequence shown here is derived from an EMBL/GenBank/DDBJ whole genome shotgun (WGS) entry which is preliminary data.</text>
</comment>
<reference evidence="1 2" key="1">
    <citation type="journal article" date="2000" name="Arch. Microbiol.">
        <title>Rhodobaca bogoriensis gen. nov. and sp. nov., an alkaliphilic purple nonsulfur bacterium from African Rift Valley soda lakes.</title>
        <authorList>
            <person name="Milford A.D."/>
            <person name="Achenbach L.A."/>
            <person name="Jung D.O."/>
            <person name="Madigan M.T."/>
        </authorList>
    </citation>
    <scope>NUCLEOTIDE SEQUENCE [LARGE SCALE GENOMIC DNA]</scope>
    <source>
        <strain evidence="1 2">2376</strain>
    </source>
</reference>
<name>A0A7Z0KYB8_9RHOB</name>
<keyword evidence="2" id="KW-1185">Reference proteome</keyword>
<dbReference type="InterPro" id="IPR036514">
    <property type="entry name" value="SGNH_hydro_sf"/>
</dbReference>
<organism evidence="1 2">
    <name type="scientific">Rhabdonatronobacter sediminivivens</name>
    <dbReference type="NCBI Taxonomy" id="2743469"/>
    <lineage>
        <taxon>Bacteria</taxon>
        <taxon>Pseudomonadati</taxon>
        <taxon>Pseudomonadota</taxon>
        <taxon>Alphaproteobacteria</taxon>
        <taxon>Rhodobacterales</taxon>
        <taxon>Paracoccaceae</taxon>
        <taxon>Rhabdonatronobacter</taxon>
    </lineage>
</organism>